<dbReference type="EMBL" id="QLIX01000031">
    <property type="protein sequence ID" value="RAI55388.1"/>
    <property type="molecule type" value="Genomic_DNA"/>
</dbReference>
<name>A0A327M5Q0_9PROT</name>
<evidence type="ECO:0000313" key="1">
    <source>
        <dbReference type="EMBL" id="RAI55388.1"/>
    </source>
</evidence>
<evidence type="ECO:0000313" key="2">
    <source>
        <dbReference type="Proteomes" id="UP000249065"/>
    </source>
</evidence>
<dbReference type="AlphaFoldDB" id="A0A327M5Q0"/>
<comment type="caution">
    <text evidence="1">The sequence shown here is derived from an EMBL/GenBank/DDBJ whole genome shotgun (WGS) entry which is preliminary data.</text>
</comment>
<gene>
    <name evidence="1" type="ORF">DOO78_23795</name>
</gene>
<sequence length="104" mass="10824">MRIRRTLVLEGVSLPPGAQEGPPFIELAAPIVSLPEVAPAGAPLPYGVVVTLEARLRRGSDMAEPPLVVRRGARGIGATAAEAEARARNAAADLLGLRLAEILQ</sequence>
<dbReference type="Proteomes" id="UP000249065">
    <property type="component" value="Unassembled WGS sequence"/>
</dbReference>
<proteinExistence type="predicted"/>
<reference evidence="2" key="1">
    <citation type="submission" date="2018-06" db="EMBL/GenBank/DDBJ databases">
        <authorList>
            <person name="Khan S.A."/>
        </authorList>
    </citation>
    <scope>NUCLEOTIDE SEQUENCE [LARGE SCALE GENOMIC DNA]</scope>
    <source>
        <strain evidence="2">DB-1506</strain>
    </source>
</reference>
<keyword evidence="2" id="KW-1185">Reference proteome</keyword>
<protein>
    <submittedName>
        <fullName evidence="1">Uncharacterized protein</fullName>
    </submittedName>
</protein>
<accession>A0A327M5Q0</accession>
<organism evidence="1 2">
    <name type="scientific">Roseicella frigidaeris</name>
    <dbReference type="NCBI Taxonomy" id="2230885"/>
    <lineage>
        <taxon>Bacteria</taxon>
        <taxon>Pseudomonadati</taxon>
        <taxon>Pseudomonadota</taxon>
        <taxon>Alphaproteobacteria</taxon>
        <taxon>Acetobacterales</taxon>
        <taxon>Roseomonadaceae</taxon>
        <taxon>Roseicella</taxon>
    </lineage>
</organism>